<reference evidence="1 2" key="1">
    <citation type="submission" date="2023-08" db="EMBL/GenBank/DDBJ databases">
        <title>Oxalobacteraceae gen .nov., isolated from river sludge outside the plant.</title>
        <authorList>
            <person name="Zhao S.Y."/>
        </authorList>
    </citation>
    <scope>NUCLEOTIDE SEQUENCE [LARGE SCALE GENOMIC DNA]</scope>
    <source>
        <strain evidence="1 2">R-40</strain>
    </source>
</reference>
<proteinExistence type="predicted"/>
<comment type="caution">
    <text evidence="1">The sequence shown here is derived from an EMBL/GenBank/DDBJ whole genome shotgun (WGS) entry which is preliminary data.</text>
</comment>
<keyword evidence="2" id="KW-1185">Reference proteome</keyword>
<accession>A0ABU1BS80</accession>
<evidence type="ECO:0000313" key="2">
    <source>
        <dbReference type="Proteomes" id="UP001225596"/>
    </source>
</evidence>
<protein>
    <submittedName>
        <fullName evidence="1">Uncharacterized protein</fullName>
    </submittedName>
</protein>
<organism evidence="1 2">
    <name type="scientific">Keguizhuia sedimenti</name>
    <dbReference type="NCBI Taxonomy" id="3064264"/>
    <lineage>
        <taxon>Bacteria</taxon>
        <taxon>Pseudomonadati</taxon>
        <taxon>Pseudomonadota</taxon>
        <taxon>Betaproteobacteria</taxon>
        <taxon>Burkholderiales</taxon>
        <taxon>Oxalobacteraceae</taxon>
        <taxon>Keguizhuia</taxon>
    </lineage>
</organism>
<name>A0ABU1BS80_9BURK</name>
<sequence length="148" mass="16904">MRLESPMSRILKIMKWAAISTAVLLVLLALFWKPILRFAFHDLPFMGKSFDSTVWSSALNCKNDQDCLDKEMACLRGPMYRDLERNHLAVGVSKTTVIGLIGKPARPAKNNCFDYELGYCSGLKIDTDHLRVCFDNSEKITNVYHWQS</sequence>
<dbReference type="EMBL" id="JAUYVH010000005">
    <property type="protein sequence ID" value="MDQ9170856.1"/>
    <property type="molecule type" value="Genomic_DNA"/>
</dbReference>
<dbReference type="Proteomes" id="UP001225596">
    <property type="component" value="Unassembled WGS sequence"/>
</dbReference>
<gene>
    <name evidence="1" type="ORF">Q8A64_10585</name>
</gene>
<dbReference type="RefSeq" id="WP_338436790.1">
    <property type="nucleotide sequence ID" value="NZ_JAUYVH010000005.1"/>
</dbReference>
<evidence type="ECO:0000313" key="1">
    <source>
        <dbReference type="EMBL" id="MDQ9170856.1"/>
    </source>
</evidence>